<dbReference type="Proteomes" id="UP000615446">
    <property type="component" value="Unassembled WGS sequence"/>
</dbReference>
<organism evidence="2 3">
    <name type="scientific">Rhizophagus clarus</name>
    <dbReference type="NCBI Taxonomy" id="94130"/>
    <lineage>
        <taxon>Eukaryota</taxon>
        <taxon>Fungi</taxon>
        <taxon>Fungi incertae sedis</taxon>
        <taxon>Mucoromycota</taxon>
        <taxon>Glomeromycotina</taxon>
        <taxon>Glomeromycetes</taxon>
        <taxon>Glomerales</taxon>
        <taxon>Glomeraceae</taxon>
        <taxon>Rhizophagus</taxon>
    </lineage>
</organism>
<feature type="compositionally biased region" description="Basic residues" evidence="1">
    <location>
        <begin position="59"/>
        <end position="69"/>
    </location>
</feature>
<evidence type="ECO:0000256" key="1">
    <source>
        <dbReference type="SAM" id="MobiDB-lite"/>
    </source>
</evidence>
<proteinExistence type="predicted"/>
<accession>A0A8H3LII6</accession>
<comment type="caution">
    <text evidence="2">The sequence shown here is derived from an EMBL/GenBank/DDBJ whole genome shotgun (WGS) entry which is preliminary data.</text>
</comment>
<name>A0A8H3LII6_9GLOM</name>
<dbReference type="EMBL" id="BLAL01000165">
    <property type="protein sequence ID" value="GES87221.1"/>
    <property type="molecule type" value="Genomic_DNA"/>
</dbReference>
<sequence>MTKIGMCYLTVSHILRDWWEHAGKNRLIAFFENYDDLKNKKTSKSTSRVSEKAAQGKKGSSKRSRHNAKGQKGSAGSTKERDRLPPVSEQMKADAKRMLEVVYKLLNAM</sequence>
<evidence type="ECO:0000313" key="2">
    <source>
        <dbReference type="EMBL" id="GES87221.1"/>
    </source>
</evidence>
<gene>
    <name evidence="2" type="ORF">RCL2_001422900</name>
</gene>
<dbReference type="AlphaFoldDB" id="A0A8H3LII6"/>
<feature type="region of interest" description="Disordered" evidence="1">
    <location>
        <begin position="40"/>
        <end position="91"/>
    </location>
</feature>
<protein>
    <submittedName>
        <fullName evidence="2">Uncharacterized protein</fullName>
    </submittedName>
</protein>
<reference evidence="2" key="1">
    <citation type="submission" date="2019-10" db="EMBL/GenBank/DDBJ databases">
        <title>Conservation and host-specific expression of non-tandemly repeated heterogenous ribosome RNA gene in arbuscular mycorrhizal fungi.</title>
        <authorList>
            <person name="Maeda T."/>
            <person name="Kobayashi Y."/>
            <person name="Nakagawa T."/>
            <person name="Ezawa T."/>
            <person name="Yamaguchi K."/>
            <person name="Bino T."/>
            <person name="Nishimoto Y."/>
            <person name="Shigenobu S."/>
            <person name="Kawaguchi M."/>
        </authorList>
    </citation>
    <scope>NUCLEOTIDE SEQUENCE</scope>
    <source>
        <strain evidence="2">HR1</strain>
    </source>
</reference>
<evidence type="ECO:0000313" key="3">
    <source>
        <dbReference type="Proteomes" id="UP000615446"/>
    </source>
</evidence>